<evidence type="ECO:0000313" key="1">
    <source>
        <dbReference type="EMBL" id="TDN28774.1"/>
    </source>
</evidence>
<comment type="caution">
    <text evidence="1">The sequence shown here is derived from an EMBL/GenBank/DDBJ whole genome shotgun (WGS) entry which is preliminary data.</text>
</comment>
<gene>
    <name evidence="1" type="ORF">CEE75_12370</name>
</gene>
<name>A0A4R6CQV9_9LACO</name>
<dbReference type="RefSeq" id="WP_133476775.1">
    <property type="nucleotide sequence ID" value="NZ_JACCPV010000152.1"/>
</dbReference>
<accession>A0A4R6CQV9</accession>
<sequence>MLKDSIMKGKIKTKDICPQDKMYIQVEQANAISEVALPKMKYFSADYIDFDKVDLSDEDFAEDQNIKKMIRNSQKRGGRYALAINNEFTMDLELTIFPLDRYNMEAIADLKHSNLPEKLIVAGKELSDRLLNLTKLPSSEEAMCDTYPDTLLHAVAVIKNNSDKLILRKRKIIPGLEWNQKQDIYAYDPKLGKLPQLVGKDIESFAETLNTDLDQDKQIQEQLLKGRDANASEFLFKTYLAKVGYYLNPCKKDFEVVNKKVGINKETNLNQVIDSALDEEQY</sequence>
<organism evidence="1 2">
    <name type="scientific">Lactobacillus crispatus</name>
    <dbReference type="NCBI Taxonomy" id="47770"/>
    <lineage>
        <taxon>Bacteria</taxon>
        <taxon>Bacillati</taxon>
        <taxon>Bacillota</taxon>
        <taxon>Bacilli</taxon>
        <taxon>Lactobacillales</taxon>
        <taxon>Lactobacillaceae</taxon>
        <taxon>Lactobacillus</taxon>
    </lineage>
</organism>
<dbReference type="EMBL" id="NKLP01000260">
    <property type="protein sequence ID" value="TDN28774.1"/>
    <property type="molecule type" value="Genomic_DNA"/>
</dbReference>
<dbReference type="AlphaFoldDB" id="A0A4R6CQV9"/>
<dbReference type="Proteomes" id="UP000295195">
    <property type="component" value="Unassembled WGS sequence"/>
</dbReference>
<evidence type="ECO:0000313" key="2">
    <source>
        <dbReference type="Proteomes" id="UP000295195"/>
    </source>
</evidence>
<protein>
    <submittedName>
        <fullName evidence="1">Uncharacterized protein</fullName>
    </submittedName>
</protein>
<reference evidence="1 2" key="1">
    <citation type="submission" date="2017-06" db="EMBL/GenBank/DDBJ databases">
        <authorList>
            <person name="Swanenburg J."/>
            <person name="Kort R."/>
        </authorList>
    </citation>
    <scope>NUCLEOTIDE SEQUENCE [LARGE SCALE GENOMIC DNA]</scope>
    <source>
        <strain evidence="1 2">RL05</strain>
    </source>
</reference>
<proteinExistence type="predicted"/>